<sequence length="481" mass="52843">MTSKRRGVAARIGASLAILALVGGLWATPAVWSGFAHAQADDEDEIRELYGLFVEALEQAQANYVRPVSRKELIEEALRGMCRKLDQNSTYFNAGESNQFRRSIEGSFGGIGIQVGTDTASGRLKVIAPMAGTPAQKAGILAGDLILGVDDRSTDGLSTDQVIELLQGRPGTEVKLKVLHVNAREPVEVICTRSIIDVPSVLGDRRRPDGSWEYWLDPEHKIGYIRLTAFVPRTAADLKEALDTLKSQEVKGLILDLRDNPGGLLSAAVEVSDLFLDQGVIVSTRGRNVEERTFKATASESDFLDIPMVVLINQYSASASEILSACLQDHGRAQVVGQRSFGKGSVQNVIELSDGVSVLKLTVATYWRPSGKNIHRFEDAKETDEWGVFPDPDCEIKYNEVEHRRWALARRLRDLDILQPEVGREDQAEANLNTDGQPKPKPVEEAANDRPPTDNADDPAAFEDRQLNKALELLRAKLSKP</sequence>
<dbReference type="GO" id="GO:0004175">
    <property type="term" value="F:endopeptidase activity"/>
    <property type="evidence" value="ECO:0007669"/>
    <property type="project" value="TreeGrafter"/>
</dbReference>
<dbReference type="GO" id="GO:0006508">
    <property type="term" value="P:proteolysis"/>
    <property type="evidence" value="ECO:0007669"/>
    <property type="project" value="UniProtKB-KW"/>
</dbReference>
<dbReference type="Gene3D" id="2.30.42.10">
    <property type="match status" value="1"/>
</dbReference>
<dbReference type="InterPro" id="IPR036034">
    <property type="entry name" value="PDZ_sf"/>
</dbReference>
<keyword evidence="9" id="KW-1185">Reference proteome</keyword>
<protein>
    <submittedName>
        <fullName evidence="8">C-terminal processing peptidase-3</fullName>
    </submittedName>
</protein>
<evidence type="ECO:0000256" key="3">
    <source>
        <dbReference type="ARBA" id="ARBA00022801"/>
    </source>
</evidence>
<dbReference type="GO" id="GO:0007165">
    <property type="term" value="P:signal transduction"/>
    <property type="evidence" value="ECO:0007669"/>
    <property type="project" value="TreeGrafter"/>
</dbReference>
<dbReference type="CDD" id="cd06782">
    <property type="entry name" value="cpPDZ_CPP-like"/>
    <property type="match status" value="1"/>
</dbReference>
<keyword evidence="2 5" id="KW-0645">Protease</keyword>
<dbReference type="Pfam" id="PF17820">
    <property type="entry name" value="PDZ_6"/>
    <property type="match status" value="1"/>
</dbReference>
<gene>
    <name evidence="8" type="ordered locus">Isop_0272</name>
</gene>
<dbReference type="EMBL" id="CP002353">
    <property type="protein sequence ID" value="ADV60869.1"/>
    <property type="molecule type" value="Genomic_DNA"/>
</dbReference>
<name>E8QX36_ISOPI</name>
<dbReference type="InterPro" id="IPR041489">
    <property type="entry name" value="PDZ_6"/>
</dbReference>
<dbReference type="GO" id="GO:0030288">
    <property type="term" value="C:outer membrane-bounded periplasmic space"/>
    <property type="evidence" value="ECO:0007669"/>
    <property type="project" value="TreeGrafter"/>
</dbReference>
<evidence type="ECO:0000256" key="1">
    <source>
        <dbReference type="ARBA" id="ARBA00009179"/>
    </source>
</evidence>
<dbReference type="PANTHER" id="PTHR32060:SF30">
    <property type="entry name" value="CARBOXY-TERMINAL PROCESSING PROTEASE CTPA"/>
    <property type="match status" value="1"/>
</dbReference>
<dbReference type="InParanoid" id="E8QX36"/>
<dbReference type="GO" id="GO:0008236">
    <property type="term" value="F:serine-type peptidase activity"/>
    <property type="evidence" value="ECO:0007669"/>
    <property type="project" value="UniProtKB-KW"/>
</dbReference>
<dbReference type="PANTHER" id="PTHR32060">
    <property type="entry name" value="TAIL-SPECIFIC PROTEASE"/>
    <property type="match status" value="1"/>
</dbReference>
<dbReference type="HOGENOM" id="CLU_017295_1_2_0"/>
<accession>E8QX36</accession>
<evidence type="ECO:0000256" key="2">
    <source>
        <dbReference type="ARBA" id="ARBA00022670"/>
    </source>
</evidence>
<dbReference type="SUPFAM" id="SSF50156">
    <property type="entry name" value="PDZ domain-like"/>
    <property type="match status" value="1"/>
</dbReference>
<dbReference type="InterPro" id="IPR005151">
    <property type="entry name" value="Tail-specific_protease"/>
</dbReference>
<evidence type="ECO:0000259" key="7">
    <source>
        <dbReference type="PROSITE" id="PS50106"/>
    </source>
</evidence>
<dbReference type="Gene3D" id="3.90.226.10">
    <property type="entry name" value="2-enoyl-CoA Hydratase, Chain A, domain 1"/>
    <property type="match status" value="1"/>
</dbReference>
<dbReference type="FunFam" id="2.30.42.10:FF:000063">
    <property type="entry name" value="Peptidase, S41 family"/>
    <property type="match status" value="1"/>
</dbReference>
<evidence type="ECO:0000256" key="6">
    <source>
        <dbReference type="SAM" id="MobiDB-lite"/>
    </source>
</evidence>
<reference key="1">
    <citation type="submission" date="2010-11" db="EMBL/GenBank/DDBJ databases">
        <title>The complete sequence of chromosome of Isophaera pallida ATCC 43644.</title>
        <authorList>
            <consortium name="US DOE Joint Genome Institute (JGI-PGF)"/>
            <person name="Lucas S."/>
            <person name="Copeland A."/>
            <person name="Lapidus A."/>
            <person name="Bruce D."/>
            <person name="Goodwin L."/>
            <person name="Pitluck S."/>
            <person name="Kyrpides N."/>
            <person name="Mavromatis K."/>
            <person name="Pagani I."/>
            <person name="Ivanova N."/>
            <person name="Saunders E."/>
            <person name="Brettin T."/>
            <person name="Detter J.C."/>
            <person name="Han C."/>
            <person name="Tapia R."/>
            <person name="Land M."/>
            <person name="Hauser L."/>
            <person name="Markowitz V."/>
            <person name="Cheng J.-F."/>
            <person name="Hugenholtz P."/>
            <person name="Woyke T."/>
            <person name="Wu D."/>
            <person name="Eisen J.A."/>
        </authorList>
    </citation>
    <scope>NUCLEOTIDE SEQUENCE</scope>
    <source>
        <strain>ATCC 43644</strain>
    </source>
</reference>
<reference evidence="8 9" key="2">
    <citation type="journal article" date="2011" name="Stand. Genomic Sci.">
        <title>Complete genome sequence of Isosphaera pallida type strain (IS1B).</title>
        <authorList>
            <consortium name="US DOE Joint Genome Institute (JGI-PGF)"/>
            <person name="Goker M."/>
            <person name="Cleland D."/>
            <person name="Saunders E."/>
            <person name="Lapidus A."/>
            <person name="Nolan M."/>
            <person name="Lucas S."/>
            <person name="Hammon N."/>
            <person name="Deshpande S."/>
            <person name="Cheng J.F."/>
            <person name="Tapia R."/>
            <person name="Han C."/>
            <person name="Goodwin L."/>
            <person name="Pitluck S."/>
            <person name="Liolios K."/>
            <person name="Pagani I."/>
            <person name="Ivanova N."/>
            <person name="Mavromatis K."/>
            <person name="Pati A."/>
            <person name="Chen A."/>
            <person name="Palaniappan K."/>
            <person name="Land M."/>
            <person name="Hauser L."/>
            <person name="Chang Y.J."/>
            <person name="Jeffries C.D."/>
            <person name="Detter J.C."/>
            <person name="Beck B."/>
            <person name="Woyke T."/>
            <person name="Bristow J."/>
            <person name="Eisen J.A."/>
            <person name="Markowitz V."/>
            <person name="Hugenholtz P."/>
            <person name="Kyrpides N.C."/>
            <person name="Klenk H.P."/>
        </authorList>
    </citation>
    <scope>NUCLEOTIDE SEQUENCE [LARGE SCALE GENOMIC DNA]</scope>
    <source>
        <strain evidence="9">ATCC 43644 / DSM 9630 / IS1B</strain>
    </source>
</reference>
<dbReference type="InterPro" id="IPR004447">
    <property type="entry name" value="Peptidase_S41A"/>
</dbReference>
<dbReference type="PROSITE" id="PS50106">
    <property type="entry name" value="PDZ"/>
    <property type="match status" value="1"/>
</dbReference>
<feature type="compositionally biased region" description="Basic and acidic residues" evidence="6">
    <location>
        <begin position="441"/>
        <end position="452"/>
    </location>
</feature>
<evidence type="ECO:0000313" key="9">
    <source>
        <dbReference type="Proteomes" id="UP000008631"/>
    </source>
</evidence>
<dbReference type="NCBIfam" id="TIGR00225">
    <property type="entry name" value="prc"/>
    <property type="match status" value="1"/>
</dbReference>
<dbReference type="Gene3D" id="3.30.750.44">
    <property type="match status" value="1"/>
</dbReference>
<dbReference type="Pfam" id="PF03572">
    <property type="entry name" value="Peptidase_S41"/>
    <property type="match status" value="1"/>
</dbReference>
<dbReference type="RefSeq" id="WP_013563158.1">
    <property type="nucleotide sequence ID" value="NC_014962.1"/>
</dbReference>
<dbReference type="CDD" id="cd07560">
    <property type="entry name" value="Peptidase_S41_CPP"/>
    <property type="match status" value="1"/>
</dbReference>
<comment type="similarity">
    <text evidence="1 5">Belongs to the peptidase S41A family.</text>
</comment>
<proteinExistence type="inferred from homology"/>
<dbReference type="KEGG" id="ipa:Isop_0272"/>
<evidence type="ECO:0000313" key="8">
    <source>
        <dbReference type="EMBL" id="ADV60869.1"/>
    </source>
</evidence>
<dbReference type="SMART" id="SM00245">
    <property type="entry name" value="TSPc"/>
    <property type="match status" value="1"/>
</dbReference>
<evidence type="ECO:0000256" key="5">
    <source>
        <dbReference type="RuleBase" id="RU004404"/>
    </source>
</evidence>
<keyword evidence="3 5" id="KW-0378">Hydrolase</keyword>
<feature type="domain" description="PDZ" evidence="7">
    <location>
        <begin position="97"/>
        <end position="167"/>
    </location>
</feature>
<evidence type="ECO:0000256" key="4">
    <source>
        <dbReference type="ARBA" id="ARBA00022825"/>
    </source>
</evidence>
<organism evidence="8 9">
    <name type="scientific">Isosphaera pallida (strain ATCC 43644 / DSM 9630 / IS1B)</name>
    <dbReference type="NCBI Taxonomy" id="575540"/>
    <lineage>
        <taxon>Bacteria</taxon>
        <taxon>Pseudomonadati</taxon>
        <taxon>Planctomycetota</taxon>
        <taxon>Planctomycetia</taxon>
        <taxon>Isosphaerales</taxon>
        <taxon>Isosphaeraceae</taxon>
        <taxon>Isosphaera</taxon>
    </lineage>
</organism>
<dbReference type="SUPFAM" id="SSF52096">
    <property type="entry name" value="ClpP/crotonase"/>
    <property type="match status" value="1"/>
</dbReference>
<dbReference type="InterPro" id="IPR029045">
    <property type="entry name" value="ClpP/crotonase-like_dom_sf"/>
</dbReference>
<dbReference type="AlphaFoldDB" id="E8QX36"/>
<dbReference type="eggNOG" id="COG0793">
    <property type="taxonomic scope" value="Bacteria"/>
</dbReference>
<keyword evidence="4 5" id="KW-0720">Serine protease</keyword>
<dbReference type="SMART" id="SM00228">
    <property type="entry name" value="PDZ"/>
    <property type="match status" value="1"/>
</dbReference>
<feature type="region of interest" description="Disordered" evidence="6">
    <location>
        <begin position="423"/>
        <end position="460"/>
    </location>
</feature>
<dbReference type="InterPro" id="IPR001478">
    <property type="entry name" value="PDZ"/>
</dbReference>
<dbReference type="Proteomes" id="UP000008631">
    <property type="component" value="Chromosome"/>
</dbReference>